<dbReference type="InterPro" id="IPR014815">
    <property type="entry name" value="PLC-beta_C"/>
</dbReference>
<protein>
    <submittedName>
        <fullName evidence="3">Uncharacterized protein</fullName>
    </submittedName>
</protein>
<dbReference type="PROSITE" id="PS50004">
    <property type="entry name" value="C2"/>
    <property type="match status" value="1"/>
</dbReference>
<dbReference type="InterPro" id="IPR001711">
    <property type="entry name" value="PLipase_C_Pinositol-sp_Y"/>
</dbReference>
<dbReference type="InterPro" id="IPR035892">
    <property type="entry name" value="C2_domain_sf"/>
</dbReference>
<evidence type="ECO:0000259" key="2">
    <source>
        <dbReference type="PROSITE" id="PS50008"/>
    </source>
</evidence>
<evidence type="ECO:0000313" key="3">
    <source>
        <dbReference type="EMBL" id="KAK2103808.1"/>
    </source>
</evidence>
<reference evidence="3 4" key="1">
    <citation type="submission" date="2023-05" db="EMBL/GenBank/DDBJ databases">
        <title>B98-5 Cell Line De Novo Hybrid Assembly: An Optical Mapping Approach.</title>
        <authorList>
            <person name="Kananen K."/>
            <person name="Auerbach J.A."/>
            <person name="Kautto E."/>
            <person name="Blachly J.S."/>
        </authorList>
    </citation>
    <scope>NUCLEOTIDE SEQUENCE [LARGE SCALE GENOMIC DNA]</scope>
    <source>
        <strain evidence="3">B95-8</strain>
        <tissue evidence="3">Cell line</tissue>
    </source>
</reference>
<dbReference type="InterPro" id="IPR042531">
    <property type="entry name" value="PLC-beta_C_sf"/>
</dbReference>
<dbReference type="Gene3D" id="3.20.20.190">
    <property type="entry name" value="Phosphatidylinositol (PI) phosphodiesterase"/>
    <property type="match status" value="1"/>
</dbReference>
<dbReference type="SMART" id="SM00239">
    <property type="entry name" value="C2"/>
    <property type="match status" value="1"/>
</dbReference>
<dbReference type="PANTHER" id="PTHR10336:SF10">
    <property type="entry name" value="1-PHOSPHATIDYLINOSITOL 4,5-BISPHOSPHATE PHOSPHODIESTERASE BETA-2"/>
    <property type="match status" value="1"/>
</dbReference>
<dbReference type="InterPro" id="IPR000008">
    <property type="entry name" value="C2_dom"/>
</dbReference>
<dbReference type="Gene3D" id="1.20.1230.10">
    <property type="entry name" value="Phospholipase C beta, distal C-terminal domain"/>
    <property type="match status" value="1"/>
</dbReference>
<sequence length="484" mass="54159">MAVFEFNGQSGYLLKHEFMRRPDKQFNPFSVDRIDVVVATTLSITARPWGRHMAEVLSRRAQEPTPPSTPNPLPDILEISAPASSCSSKLPWKLPPPQHWRLPLGPHGNQREGLRLRSGREFDAGSPRPLYSQVISGQFLSERSVRTYVEVELFGLPGDPKRRYRTKLSPSTNSINPVWKEAPFVFEKILMPELASLRVAVMEEGNKFLGHRIIPINALNSGYHHLCLRSESNMPLTMPALFVYLEMKDYVPGAWADLTVALANPIKFFNAHDKKSVKLKEAMGGLPECRESEGQGAQLRLPRGAWGRRTEPRGPPKHLPAQSVAFAAARVGAREEAMKAAAGWTGREAWSVARLTPASAEPRTASLEELRELKGVVKLQRRHEKELQELERRGTRRWEELLQRGVAQLAELGPPGAGGLSQEEVRTLAAEYPGPCPHVASSPGACPAGRAPELRRARALRVWRRGLELELLRLGEEQFECWPR</sequence>
<comment type="caution">
    <text evidence="3">The sequence shown here is derived from an EMBL/GenBank/DDBJ whole genome shotgun (WGS) entry which is preliminary data.</text>
</comment>
<feature type="domain" description="C2" evidence="1">
    <location>
        <begin position="110"/>
        <end position="236"/>
    </location>
</feature>
<dbReference type="EMBL" id="JASSZA010000008">
    <property type="protein sequence ID" value="KAK2103808.1"/>
    <property type="molecule type" value="Genomic_DNA"/>
</dbReference>
<keyword evidence="4" id="KW-1185">Reference proteome</keyword>
<dbReference type="PROSITE" id="PS50008">
    <property type="entry name" value="PIPLC_Y_DOMAIN"/>
    <property type="match status" value="1"/>
</dbReference>
<dbReference type="InterPro" id="IPR001192">
    <property type="entry name" value="PI-PLC_fam"/>
</dbReference>
<name>A0ABQ9V521_SAGOE</name>
<organism evidence="3 4">
    <name type="scientific">Saguinus oedipus</name>
    <name type="common">Cotton-top tamarin</name>
    <name type="synonym">Oedipomidas oedipus</name>
    <dbReference type="NCBI Taxonomy" id="9490"/>
    <lineage>
        <taxon>Eukaryota</taxon>
        <taxon>Metazoa</taxon>
        <taxon>Chordata</taxon>
        <taxon>Craniata</taxon>
        <taxon>Vertebrata</taxon>
        <taxon>Euteleostomi</taxon>
        <taxon>Mammalia</taxon>
        <taxon>Eutheria</taxon>
        <taxon>Euarchontoglires</taxon>
        <taxon>Primates</taxon>
        <taxon>Haplorrhini</taxon>
        <taxon>Platyrrhini</taxon>
        <taxon>Cebidae</taxon>
        <taxon>Callitrichinae</taxon>
        <taxon>Saguinus</taxon>
    </lineage>
</organism>
<feature type="domain" description="PI-PLC Y-box" evidence="2">
    <location>
        <begin position="1"/>
        <end position="20"/>
    </location>
</feature>
<evidence type="ECO:0000259" key="1">
    <source>
        <dbReference type="PROSITE" id="PS50004"/>
    </source>
</evidence>
<dbReference type="Pfam" id="PF00168">
    <property type="entry name" value="C2"/>
    <property type="match status" value="1"/>
</dbReference>
<gene>
    <name evidence="3" type="ORF">P7K49_017664</name>
</gene>
<evidence type="ECO:0000313" key="4">
    <source>
        <dbReference type="Proteomes" id="UP001266305"/>
    </source>
</evidence>
<dbReference type="Gene3D" id="2.60.40.150">
    <property type="entry name" value="C2 domain"/>
    <property type="match status" value="1"/>
</dbReference>
<dbReference type="SUPFAM" id="SSF69989">
    <property type="entry name" value="C-terminal domain of PLC-beta"/>
    <property type="match status" value="1"/>
</dbReference>
<dbReference type="Proteomes" id="UP001266305">
    <property type="component" value="Unassembled WGS sequence"/>
</dbReference>
<dbReference type="InterPro" id="IPR017946">
    <property type="entry name" value="PLC-like_Pdiesterase_TIM-brl"/>
</dbReference>
<dbReference type="SUPFAM" id="SSF49562">
    <property type="entry name" value="C2 domain (Calcium/lipid-binding domain, CaLB)"/>
    <property type="match status" value="1"/>
</dbReference>
<accession>A0ABQ9V521</accession>
<dbReference type="Pfam" id="PF08703">
    <property type="entry name" value="PLC-beta_C"/>
    <property type="match status" value="1"/>
</dbReference>
<dbReference type="PANTHER" id="PTHR10336">
    <property type="entry name" value="PHOSPHOINOSITIDE-SPECIFIC PHOSPHOLIPASE C FAMILY PROTEIN"/>
    <property type="match status" value="1"/>
</dbReference>
<dbReference type="CDD" id="cd00275">
    <property type="entry name" value="C2_PLC_like"/>
    <property type="match status" value="1"/>
</dbReference>
<proteinExistence type="predicted"/>